<comment type="caution">
    <text evidence="8">The sequence shown here is derived from an EMBL/GenBank/DDBJ whole genome shotgun (WGS) entry which is preliminary data.</text>
</comment>
<keyword evidence="5" id="KW-0687">Ribonucleoprotein</keyword>
<dbReference type="SUPFAM" id="SSF46561">
    <property type="entry name" value="Ribosomal protein L29 (L29p)"/>
    <property type="match status" value="1"/>
</dbReference>
<gene>
    <name evidence="8" type="ORF">TrLO_g8029</name>
</gene>
<evidence type="ECO:0000256" key="5">
    <source>
        <dbReference type="ARBA" id="ARBA00023274"/>
    </source>
</evidence>
<evidence type="ECO:0000256" key="4">
    <source>
        <dbReference type="ARBA" id="ARBA00023128"/>
    </source>
</evidence>
<feature type="compositionally biased region" description="Polar residues" evidence="7">
    <location>
        <begin position="25"/>
        <end position="47"/>
    </location>
</feature>
<evidence type="ECO:0000256" key="2">
    <source>
        <dbReference type="ARBA" id="ARBA00009254"/>
    </source>
</evidence>
<dbReference type="AlphaFoldDB" id="A0A9W7FTZ7"/>
<dbReference type="PANTHER" id="PTHR21183">
    <property type="entry name" value="RIBOSOMAL PROTEIN L47, MITOCHONDRIAL-RELATED"/>
    <property type="match status" value="1"/>
</dbReference>
<name>A0A9W7FTZ7_9STRA</name>
<evidence type="ECO:0000256" key="6">
    <source>
        <dbReference type="ARBA" id="ARBA00035289"/>
    </source>
</evidence>
<comment type="similarity">
    <text evidence="2">Belongs to the universal ribosomal protein uL29 family.</text>
</comment>
<dbReference type="InterPro" id="IPR010729">
    <property type="entry name" value="Ribosomal_uL29_mit"/>
</dbReference>
<evidence type="ECO:0000313" key="9">
    <source>
        <dbReference type="Proteomes" id="UP001165122"/>
    </source>
</evidence>
<keyword evidence="4" id="KW-0496">Mitochondrion</keyword>
<evidence type="ECO:0000256" key="1">
    <source>
        <dbReference type="ARBA" id="ARBA00004173"/>
    </source>
</evidence>
<dbReference type="Proteomes" id="UP001165122">
    <property type="component" value="Unassembled WGS sequence"/>
</dbReference>
<dbReference type="Gene3D" id="6.10.330.20">
    <property type="match status" value="1"/>
</dbReference>
<dbReference type="OrthoDB" id="270763at2759"/>
<dbReference type="EMBL" id="BRXW01000313">
    <property type="protein sequence ID" value="GMI17965.1"/>
    <property type="molecule type" value="Genomic_DNA"/>
</dbReference>
<dbReference type="PANTHER" id="PTHR21183:SF18">
    <property type="entry name" value="LARGE RIBOSOMAL SUBUNIT PROTEIN UL29M"/>
    <property type="match status" value="1"/>
</dbReference>
<keyword evidence="9" id="KW-1185">Reference proteome</keyword>
<evidence type="ECO:0000256" key="7">
    <source>
        <dbReference type="SAM" id="MobiDB-lite"/>
    </source>
</evidence>
<accession>A0A9W7FTZ7</accession>
<dbReference type="GO" id="GO:0003735">
    <property type="term" value="F:structural constituent of ribosome"/>
    <property type="evidence" value="ECO:0007669"/>
    <property type="project" value="InterPro"/>
</dbReference>
<evidence type="ECO:0000256" key="3">
    <source>
        <dbReference type="ARBA" id="ARBA00022980"/>
    </source>
</evidence>
<dbReference type="InterPro" id="IPR036049">
    <property type="entry name" value="Ribosomal_uL29_sf"/>
</dbReference>
<organism evidence="8 9">
    <name type="scientific">Triparma laevis f. longispina</name>
    <dbReference type="NCBI Taxonomy" id="1714387"/>
    <lineage>
        <taxon>Eukaryota</taxon>
        <taxon>Sar</taxon>
        <taxon>Stramenopiles</taxon>
        <taxon>Ochrophyta</taxon>
        <taxon>Bolidophyceae</taxon>
        <taxon>Parmales</taxon>
        <taxon>Triparmaceae</taxon>
        <taxon>Triparma</taxon>
    </lineage>
</organism>
<evidence type="ECO:0000313" key="8">
    <source>
        <dbReference type="EMBL" id="GMI17965.1"/>
    </source>
</evidence>
<sequence>MLAAARTFRPLLLRSPLRTLSSVPAASTTSEPSTNDVPPQGPNSTGRYNWIGPPSSRYKVPTELKNLSHFFPPDNSDPTLTGRSWSASDLRLKSFEDLHKLHFVLLREYNLLWTEQGLKRRKGGFFVNPGRKQNVKKSVAAIKQVLGERKREIERLKEMESVEEIE</sequence>
<dbReference type="GO" id="GO:0032543">
    <property type="term" value="P:mitochondrial translation"/>
    <property type="evidence" value="ECO:0007669"/>
    <property type="project" value="TreeGrafter"/>
</dbReference>
<keyword evidence="3" id="KW-0689">Ribosomal protein</keyword>
<protein>
    <recommendedName>
        <fullName evidence="6">Large ribosomal subunit protein uL29m</fullName>
    </recommendedName>
</protein>
<reference evidence="9" key="1">
    <citation type="journal article" date="2023" name="Commun. Biol.">
        <title>Genome analysis of Parmales, the sister group of diatoms, reveals the evolutionary specialization of diatoms from phago-mixotrophs to photoautotrophs.</title>
        <authorList>
            <person name="Ban H."/>
            <person name="Sato S."/>
            <person name="Yoshikawa S."/>
            <person name="Yamada K."/>
            <person name="Nakamura Y."/>
            <person name="Ichinomiya M."/>
            <person name="Sato N."/>
            <person name="Blanc-Mathieu R."/>
            <person name="Endo H."/>
            <person name="Kuwata A."/>
            <person name="Ogata H."/>
        </authorList>
    </citation>
    <scope>NUCLEOTIDE SEQUENCE [LARGE SCALE GENOMIC DNA]</scope>
    <source>
        <strain evidence="9">NIES 3700</strain>
    </source>
</reference>
<comment type="subcellular location">
    <subcellularLocation>
        <location evidence="1">Mitochondrion</location>
    </subcellularLocation>
</comment>
<dbReference type="Pfam" id="PF06984">
    <property type="entry name" value="MRP-L47"/>
    <property type="match status" value="1"/>
</dbReference>
<proteinExistence type="inferred from homology"/>
<dbReference type="InterPro" id="IPR038340">
    <property type="entry name" value="MRP-L47_sf"/>
</dbReference>
<dbReference type="GO" id="GO:0005762">
    <property type="term" value="C:mitochondrial large ribosomal subunit"/>
    <property type="evidence" value="ECO:0007669"/>
    <property type="project" value="TreeGrafter"/>
</dbReference>
<feature type="region of interest" description="Disordered" evidence="7">
    <location>
        <begin position="22"/>
        <end position="52"/>
    </location>
</feature>